<reference evidence="2" key="1">
    <citation type="submission" date="2016-11" db="EMBL/GenBank/DDBJ databases">
        <authorList>
            <person name="Varghese N."/>
            <person name="Submissions S."/>
        </authorList>
    </citation>
    <scope>NUCLEOTIDE SEQUENCE [LARGE SCALE GENOMIC DNA]</scope>
    <source>
        <strain evidence="2">YR203</strain>
    </source>
</reference>
<gene>
    <name evidence="1" type="ORF">SAMN02787073_1080</name>
</gene>
<dbReference type="InterPro" id="IPR011990">
    <property type="entry name" value="TPR-like_helical_dom_sf"/>
</dbReference>
<accession>A0A1M4W6Y8</accession>
<dbReference type="AlphaFoldDB" id="A0A1M4W6Y8"/>
<dbReference type="SUPFAM" id="SSF48452">
    <property type="entry name" value="TPR-like"/>
    <property type="match status" value="1"/>
</dbReference>
<proteinExistence type="predicted"/>
<dbReference type="EMBL" id="FQVE01000001">
    <property type="protein sequence ID" value="SHE76732.1"/>
    <property type="molecule type" value="Genomic_DNA"/>
</dbReference>
<name>A0A1M4W6Y8_9FLAO</name>
<dbReference type="RefSeq" id="WP_073171613.1">
    <property type="nucleotide sequence ID" value="NZ_FQVE01000001.1"/>
</dbReference>
<evidence type="ECO:0000313" key="1">
    <source>
        <dbReference type="EMBL" id="SHE76732.1"/>
    </source>
</evidence>
<dbReference type="Pfam" id="PF14559">
    <property type="entry name" value="TPR_19"/>
    <property type="match status" value="1"/>
</dbReference>
<sequence>MRTLILFIFFTFSLHTCKDYKTEKKVKAVIVKEKLPLTFFPVMEVRRDFILQGKVYTYEYKFDQNTIRVAAKKSNEGFHNEIYTEGRLVGKLKNNSWTAKPYYFKNKNFGLLFIEEGDEEGIWGYNIFFVKGKKIEQIGFVDVSSVENSSLDRFLTLTQENNLVLFNFLESNVFFNGKVINRSEQVINIDIKTLKIIKSKKNNQSNSVTIKVNQGNFIIRFDEKSVTPKSRNVYFENSFLIIEKMFEENNPHNFLVFKYYFALKNDNIILDKIDFVKETYVDQTDICKISYTYLTQGSTPTSIYEIDTLTENNLFQFARKLTIKEALEIVSQTNKYYQCTSSLNEKEIKFLLKDYSLDEKTVNDYNNIAYYQEQNGDYQNSLYLLKKILLQYPNRVVTWLNYADVQWALNNKNEARTAYEQYFTLMDNKSKDMEKVPQRVKDRMMQEKK</sequence>
<protein>
    <submittedName>
        <fullName evidence="1">Tetratricopeptide repeat-containing protein</fullName>
    </submittedName>
</protein>
<organism evidence="1 2">
    <name type="scientific">Chryseobacterium vrystaatense</name>
    <dbReference type="NCBI Taxonomy" id="307480"/>
    <lineage>
        <taxon>Bacteria</taxon>
        <taxon>Pseudomonadati</taxon>
        <taxon>Bacteroidota</taxon>
        <taxon>Flavobacteriia</taxon>
        <taxon>Flavobacteriales</taxon>
        <taxon>Weeksellaceae</taxon>
        <taxon>Chryseobacterium group</taxon>
        <taxon>Chryseobacterium</taxon>
    </lineage>
</organism>
<dbReference type="Proteomes" id="UP000184108">
    <property type="component" value="Unassembled WGS sequence"/>
</dbReference>
<evidence type="ECO:0000313" key="2">
    <source>
        <dbReference type="Proteomes" id="UP000184108"/>
    </source>
</evidence>
<dbReference type="Gene3D" id="1.25.40.10">
    <property type="entry name" value="Tetratricopeptide repeat domain"/>
    <property type="match status" value="1"/>
</dbReference>